<dbReference type="WBParaSite" id="JU765_v2.g10069.t1">
    <property type="protein sequence ID" value="JU765_v2.g10069.t1"/>
    <property type="gene ID" value="JU765_v2.g10069"/>
</dbReference>
<name>A0AC34PUI0_9BILA</name>
<sequence>MAGNESGGHAKMRTPEPQEIIVVDDNDKDVGLTQIVDMHPDAAMIHNNFEQYLHINNAFRSMKVQLNDRILIAQPFDKQTTLEKEIFERNHAVSYDSVNSCPKFDYFFYVTRAGLVHRLVFNRKESCVVECNAVANPYPFDFNPAQLPSEVPRLPISLHFAGERYAFMSTGTGWLIIYNTDDRKTNNRWSSIAYLYLPAGGDSFILHQDTNGIQSLDFGQPFYIEEVQMSPPKAFNFVLSTIVKKLPNELSKPDDYPFRTTVHWIEILLGDAHIARFNYHKILDVEGSMKAVTIDLEHKGLIIASENIPAMVYNFPSQYKDKGVRKIANQVSVEPFYTWKDDGIFVLITFNRPGIICKEDIHFQLTDSTIQIIHRWERWLCGQLFGEIILKECEYSFNRILEKPPRTTIYIRLKKKHPIKWTSLVSTNKLGINFAMAQERQTTTQIKRNSHDLHISWIESEMVGYTSVLPAVTFFQSSEVCPNGCKKFLINSGEHCYVYNFTTNPFFKHEMTFEKLLKMNPDILNCKYAVYNVNDRSLHVVHKEKTADVYHRRIPTTPAYQSQQLNMPNAQNVGVKRTLDYGTLDPKAPEIIAAITTEKLLYLFGVDCFYVFAY</sequence>
<dbReference type="Proteomes" id="UP000887576">
    <property type="component" value="Unplaced"/>
</dbReference>
<protein>
    <submittedName>
        <fullName evidence="2">NudC domain-containing protein 1</fullName>
    </submittedName>
</protein>
<proteinExistence type="predicted"/>
<reference evidence="2" key="1">
    <citation type="submission" date="2022-11" db="UniProtKB">
        <authorList>
            <consortium name="WormBaseParasite"/>
        </authorList>
    </citation>
    <scope>IDENTIFICATION</scope>
</reference>
<evidence type="ECO:0000313" key="2">
    <source>
        <dbReference type="WBParaSite" id="JU765_v2.g10069.t1"/>
    </source>
</evidence>
<evidence type="ECO:0000313" key="1">
    <source>
        <dbReference type="Proteomes" id="UP000887576"/>
    </source>
</evidence>
<accession>A0AC34PUI0</accession>
<organism evidence="1 2">
    <name type="scientific">Panagrolaimus sp. JU765</name>
    <dbReference type="NCBI Taxonomy" id="591449"/>
    <lineage>
        <taxon>Eukaryota</taxon>
        <taxon>Metazoa</taxon>
        <taxon>Ecdysozoa</taxon>
        <taxon>Nematoda</taxon>
        <taxon>Chromadorea</taxon>
        <taxon>Rhabditida</taxon>
        <taxon>Tylenchina</taxon>
        <taxon>Panagrolaimomorpha</taxon>
        <taxon>Panagrolaimoidea</taxon>
        <taxon>Panagrolaimidae</taxon>
        <taxon>Panagrolaimus</taxon>
    </lineage>
</organism>